<dbReference type="PANTHER" id="PTHR33693:SF9">
    <property type="entry name" value="TYPE-4 URACIL-DNA GLYCOSYLASE"/>
    <property type="match status" value="1"/>
</dbReference>
<dbReference type="NCBIfam" id="TIGR03914">
    <property type="entry name" value="UDG_fam_dom"/>
    <property type="match status" value="1"/>
</dbReference>
<sequence length="472" mass="52160">MIHVRLECETDFAGWRQAARRLIGGGIAPRDVMWSVGGAADLFGAGAPLPDDTPAAQFTVPRGFLRLAETAFLHRDRERFGLLYRLLARLRAEPGLLSIAMDSDVARVEGMAKSVRRDIHKMRAFVRFRQVEVAGAEWFVAWFEPEHHILEANAPFFQRRFAGMKWSILTPEASAHWDGETLTFGPGGTRAEAPADDAMETLWRDYYASIFNPARLKISAMKSEMPVKYWRNLPEAALIAPLIADAERRAGEMIAHAATPANPRPHRLEKAALDAEQADGLEALRAQALGCRACPLWAPATQTVFGEGPTDAPVMFVGEQPGDQEDLDGRPFVGPAGRLFDQALQDAGLERARAYVTNAVKHFKFEPRGKRRLHQSPNPVEIRACNTWLAREIALVRPRLVVALGASAAQAVSGRAVRVGESRGRIMPLEGRDALVSVHPSYLLRLPDAEARAREYDRFVADLRLAAPYLAG</sequence>
<dbReference type="GO" id="GO:0097506">
    <property type="term" value="F:deaminated base DNA N-glycosylase activity"/>
    <property type="evidence" value="ECO:0007669"/>
    <property type="project" value="UniProtKB-ARBA"/>
</dbReference>
<dbReference type="CDD" id="cd10030">
    <property type="entry name" value="UDG-F4_TTUDGA_SPO1dp_like"/>
    <property type="match status" value="1"/>
</dbReference>
<evidence type="ECO:0000259" key="10">
    <source>
        <dbReference type="SMART" id="SM00986"/>
    </source>
</evidence>
<dbReference type="RefSeq" id="WP_012171530.1">
    <property type="nucleotide sequence ID" value="NC_009937.1"/>
</dbReference>
<dbReference type="Proteomes" id="UP000000270">
    <property type="component" value="Chromosome"/>
</dbReference>
<dbReference type="AlphaFoldDB" id="A8IDX3"/>
<keyword evidence="12" id="KW-1185">Reference proteome</keyword>
<dbReference type="Gene3D" id="3.40.470.10">
    <property type="entry name" value="Uracil-DNA glycosylase-like domain"/>
    <property type="match status" value="1"/>
</dbReference>
<dbReference type="eggNOG" id="COG1573">
    <property type="taxonomic scope" value="Bacteria"/>
</dbReference>
<name>A8IDX3_AZOC5</name>
<dbReference type="InterPro" id="IPR025404">
    <property type="entry name" value="DUF4130"/>
</dbReference>
<keyword evidence="9" id="KW-0234">DNA repair</keyword>
<evidence type="ECO:0000256" key="1">
    <source>
        <dbReference type="ARBA" id="ARBA00006521"/>
    </source>
</evidence>
<dbReference type="GO" id="GO:0006281">
    <property type="term" value="P:DNA repair"/>
    <property type="evidence" value="ECO:0007669"/>
    <property type="project" value="UniProtKB-KW"/>
</dbReference>
<protein>
    <recommendedName>
        <fullName evidence="2">Type-4 uracil-DNA glycosylase</fullName>
    </recommendedName>
</protein>
<reference evidence="11 12" key="3">
    <citation type="journal article" date="2008" name="BMC Genomics">
        <title>The genome of the versatile nitrogen fixer Azorhizobium caulinodans ORS571.</title>
        <authorList>
            <person name="Lee KB."/>
            <person name="Backer P.D."/>
            <person name="Aono T."/>
            <person name="Liu CT."/>
            <person name="Suzuki S."/>
            <person name="Suzuki T."/>
            <person name="Kaneko T."/>
            <person name="Yamada M."/>
            <person name="Tabata S."/>
            <person name="Kupfer D.M."/>
            <person name="Najar F.Z."/>
            <person name="Wiley G.B."/>
            <person name="Roe B."/>
            <person name="Binnewies T.T."/>
            <person name="Ussery D.W."/>
            <person name="D'Haeze W."/>
            <person name="Herder J.D."/>
            <person name="Gevers D."/>
            <person name="Vereecke D."/>
            <person name="Holsters M."/>
            <person name="Oyaizu H."/>
        </authorList>
    </citation>
    <scope>NUCLEOTIDE SEQUENCE [LARGE SCALE GENOMIC DNA]</scope>
    <source>
        <strain evidence="12">ATCC 43989 / DSM 5975 / JCM 20966 / LMG 6465 / NBRC 14845 / NCIMB 13405 / ORS 571</strain>
    </source>
</reference>
<accession>A8IDX3</accession>
<proteinExistence type="inferred from homology"/>
<evidence type="ECO:0000313" key="12">
    <source>
        <dbReference type="Proteomes" id="UP000000270"/>
    </source>
</evidence>
<keyword evidence="3" id="KW-0004">4Fe-4S</keyword>
<dbReference type="InterPro" id="IPR036895">
    <property type="entry name" value="Uracil-DNA_glycosylase-like_sf"/>
</dbReference>
<reference evidence="12" key="2">
    <citation type="submission" date="2007-04" db="EMBL/GenBank/DDBJ databases">
        <title>Complete genome sequence of the nitrogen-fixing bacterium Azorhizobium caulinodans ORS571.</title>
        <authorList>
            <person name="Lee K.B."/>
            <person name="Backer P.D."/>
            <person name="Aono T."/>
            <person name="Liu C.T."/>
            <person name="Suzuki S."/>
            <person name="Suzuki T."/>
            <person name="Kaneko T."/>
            <person name="Yamada M."/>
            <person name="Tabata S."/>
            <person name="Kupfer D.M."/>
            <person name="Najar F.Z."/>
            <person name="Wiley G.B."/>
            <person name="Roe B."/>
            <person name="Binnewies T."/>
            <person name="Ussery D."/>
            <person name="Vereecke D."/>
            <person name="Gevers D."/>
            <person name="Holsters M."/>
            <person name="Oyaizu H."/>
        </authorList>
    </citation>
    <scope>NUCLEOTIDE SEQUENCE [LARGE SCALE GENOMIC DNA]</scope>
    <source>
        <strain evidence="12">ATCC 43989 / DSM 5975 / JCM 20966 / LMG 6465 / NBRC 14845 / NCIMB 13405 / ORS 571</strain>
    </source>
</reference>
<evidence type="ECO:0000313" key="11">
    <source>
        <dbReference type="EMBL" id="BAF89004.1"/>
    </source>
</evidence>
<dbReference type="EMBL" id="AP009384">
    <property type="protein sequence ID" value="BAF89004.1"/>
    <property type="molecule type" value="Genomic_DNA"/>
</dbReference>
<dbReference type="InterPro" id="IPR051536">
    <property type="entry name" value="UDG_Type-4/5"/>
</dbReference>
<dbReference type="NCBIfam" id="TIGR03915">
    <property type="entry name" value="SAM_7_link_chp"/>
    <property type="match status" value="1"/>
</dbReference>
<dbReference type="PANTHER" id="PTHR33693">
    <property type="entry name" value="TYPE-5 URACIL-DNA GLYCOSYLASE"/>
    <property type="match status" value="1"/>
</dbReference>
<dbReference type="Pfam" id="PF13566">
    <property type="entry name" value="DUF4130"/>
    <property type="match status" value="1"/>
</dbReference>
<dbReference type="KEGG" id="azc:AZC_3006"/>
<dbReference type="GO" id="GO:0046872">
    <property type="term" value="F:metal ion binding"/>
    <property type="evidence" value="ECO:0007669"/>
    <property type="project" value="UniProtKB-KW"/>
</dbReference>
<gene>
    <name evidence="11" type="ordered locus">AZC_3006</name>
</gene>
<evidence type="ECO:0000256" key="6">
    <source>
        <dbReference type="ARBA" id="ARBA00022801"/>
    </source>
</evidence>
<dbReference type="InterPro" id="IPR005122">
    <property type="entry name" value="Uracil-DNA_glycosylase-like"/>
</dbReference>
<organism evidence="11 12">
    <name type="scientific">Azorhizobium caulinodans (strain ATCC 43989 / DSM 5975 / JCM 20966 / LMG 6465 / NBRC 14845 / NCIMB 13405 / ORS 571)</name>
    <dbReference type="NCBI Taxonomy" id="438753"/>
    <lineage>
        <taxon>Bacteria</taxon>
        <taxon>Pseudomonadati</taxon>
        <taxon>Pseudomonadota</taxon>
        <taxon>Alphaproteobacteria</taxon>
        <taxon>Hyphomicrobiales</taxon>
        <taxon>Xanthobacteraceae</taxon>
        <taxon>Azorhizobium</taxon>
    </lineage>
</organism>
<reference evidence="11 12" key="5">
    <citation type="journal article" date="2010" name="Appl. Environ. Microbiol.">
        <title>phrR-like gene praR of Azorhizobium caulinodans ORS571 is essential for symbiosis with Sesbania rostrata and is involved in expression of reb genes.</title>
        <authorList>
            <person name="Akiba N."/>
            <person name="Aono T."/>
            <person name="Toyazaki H."/>
            <person name="Sato S."/>
            <person name="Oyaizu H."/>
        </authorList>
    </citation>
    <scope>NUCLEOTIDE SEQUENCE [LARGE SCALE GENOMIC DNA]</scope>
    <source>
        <strain evidence="12">ATCC 43989 / DSM 5975 / JCM 20966 / LMG 6465 / NBRC 14845 / NCIMB 13405 / ORS 571</strain>
    </source>
</reference>
<dbReference type="SMART" id="SM00986">
    <property type="entry name" value="UDG"/>
    <property type="match status" value="1"/>
</dbReference>
<dbReference type="HOGENOM" id="CLU_046101_1_0_5"/>
<evidence type="ECO:0000256" key="9">
    <source>
        <dbReference type="ARBA" id="ARBA00023204"/>
    </source>
</evidence>
<evidence type="ECO:0000256" key="2">
    <source>
        <dbReference type="ARBA" id="ARBA00019403"/>
    </source>
</evidence>
<evidence type="ECO:0000256" key="5">
    <source>
        <dbReference type="ARBA" id="ARBA00022763"/>
    </source>
</evidence>
<evidence type="ECO:0000256" key="3">
    <source>
        <dbReference type="ARBA" id="ARBA00022485"/>
    </source>
</evidence>
<dbReference type="GO" id="GO:0051539">
    <property type="term" value="F:4 iron, 4 sulfur cluster binding"/>
    <property type="evidence" value="ECO:0007669"/>
    <property type="project" value="UniProtKB-KW"/>
</dbReference>
<evidence type="ECO:0000256" key="4">
    <source>
        <dbReference type="ARBA" id="ARBA00022723"/>
    </source>
</evidence>
<evidence type="ECO:0000256" key="8">
    <source>
        <dbReference type="ARBA" id="ARBA00023014"/>
    </source>
</evidence>
<evidence type="ECO:0000256" key="7">
    <source>
        <dbReference type="ARBA" id="ARBA00023004"/>
    </source>
</evidence>
<dbReference type="InterPro" id="IPR005273">
    <property type="entry name" value="Ura-DNA_glyco_family4"/>
</dbReference>
<dbReference type="Pfam" id="PF03167">
    <property type="entry name" value="UDG"/>
    <property type="match status" value="1"/>
</dbReference>
<keyword evidence="5" id="KW-0227">DNA damage</keyword>
<reference evidence="11 12" key="4">
    <citation type="journal article" date="2009" name="Appl. Environ. Microbiol.">
        <title>Comparative genome-wide transcriptional profiling of Azorhizobium caulinodans ORS571 grown under free-living and symbiotic conditions.</title>
        <authorList>
            <person name="Tsukada S."/>
            <person name="Aono T."/>
            <person name="Akiba N."/>
            <person name="Lee KB."/>
            <person name="Liu CT."/>
            <person name="Toyazaki H."/>
            <person name="Oyaizu H."/>
        </authorList>
    </citation>
    <scope>NUCLEOTIDE SEQUENCE [LARGE SCALE GENOMIC DNA]</scope>
    <source>
        <strain evidence="12">ATCC 43989 / DSM 5975 / JCM 20966 / LMG 6465 / NBRC 14845 / NCIMB 13405 / ORS 571</strain>
    </source>
</reference>
<dbReference type="STRING" id="438753.AZC_3006"/>
<keyword evidence="8" id="KW-0411">Iron-sulfur</keyword>
<dbReference type="InterPro" id="IPR023875">
    <property type="entry name" value="DNA_repair_put"/>
</dbReference>
<dbReference type="SUPFAM" id="SSF52141">
    <property type="entry name" value="Uracil-DNA glycosylase-like"/>
    <property type="match status" value="1"/>
</dbReference>
<keyword evidence="7" id="KW-0408">Iron</keyword>
<dbReference type="NCBIfam" id="TIGR00758">
    <property type="entry name" value="UDG_fam4"/>
    <property type="match status" value="1"/>
</dbReference>
<keyword evidence="6" id="KW-0378">Hydrolase</keyword>
<feature type="domain" description="Uracil-DNA glycosylase-like" evidence="10">
    <location>
        <begin position="305"/>
        <end position="464"/>
    </location>
</feature>
<dbReference type="SMART" id="SM00987">
    <property type="entry name" value="UreE_C"/>
    <property type="match status" value="1"/>
</dbReference>
<reference evidence="11 12" key="1">
    <citation type="journal article" date="2007" name="Appl. Environ. Microbiol.">
        <title>Rhizobial factors required for stem nodule maturation and maintenance in Sesbania rostrata-Azorhizobium caulinodans ORS571 symbiosis.</title>
        <authorList>
            <person name="Suzuki S."/>
            <person name="Aono T."/>
            <person name="Lee KB."/>
            <person name="Suzuki T."/>
            <person name="Liu CT."/>
            <person name="Miwa H."/>
            <person name="Wakao S."/>
            <person name="Iki T."/>
            <person name="Oyaizu H."/>
        </authorList>
    </citation>
    <scope>NUCLEOTIDE SEQUENCE [LARGE SCALE GENOMIC DNA]</scope>
    <source>
        <strain evidence="12">ATCC 43989 / DSM 5975 / JCM 20966 / LMG 6465 / NBRC 14845 / NCIMB 13405 / ORS 571</strain>
    </source>
</reference>
<keyword evidence="4" id="KW-0479">Metal-binding</keyword>
<comment type="similarity">
    <text evidence="1">Belongs to the uracil-DNA glycosylase (UDG) superfamily. Type 4 (UDGa) family.</text>
</comment>
<reference evidence="11 12" key="6">
    <citation type="journal article" date="2011" name="Appl. Environ. Microbiol.">
        <title>Involvement of the azorhizobial chromosome partition gene (parA) in the onset of bacteroid differentiation during Sesbania rostrata stem nodule development.</title>
        <authorList>
            <person name="Liu CT."/>
            <person name="Lee KB."/>
            <person name="Wang YS."/>
            <person name="Peng MH."/>
            <person name="Lee KT."/>
            <person name="Suzuki S."/>
            <person name="Suzuki T."/>
            <person name="Oyaizu H."/>
        </authorList>
    </citation>
    <scope>NUCLEOTIDE SEQUENCE [LARGE SCALE GENOMIC DNA]</scope>
    <source>
        <strain evidence="12">ATCC 43989 / DSM 5975 / JCM 20966 / LMG 6465 / NBRC 14845 / NCIMB 13405 / ORS 571</strain>
    </source>
</reference>